<dbReference type="OMA" id="NIIGCNT"/>
<evidence type="ECO:0000256" key="1">
    <source>
        <dbReference type="ARBA" id="ARBA00004613"/>
    </source>
</evidence>
<feature type="signal peptide" evidence="4">
    <location>
        <begin position="1"/>
        <end position="16"/>
    </location>
</feature>
<evidence type="ECO:0000256" key="2">
    <source>
        <dbReference type="ARBA" id="ARBA00006370"/>
    </source>
</evidence>
<keyword evidence="3" id="KW-0964">Secreted</keyword>
<proteinExistence type="inferred from homology"/>
<evidence type="ECO:0000259" key="5">
    <source>
        <dbReference type="SMART" id="SM00737"/>
    </source>
</evidence>
<feature type="chain" id="PRO_5016364534" evidence="4">
    <location>
        <begin position="17"/>
        <end position="153"/>
    </location>
</feature>
<dbReference type="Gene3D" id="2.60.40.770">
    <property type="match status" value="1"/>
</dbReference>
<name>A0A336M030_CULSO</name>
<accession>A0A336M030</accession>
<dbReference type="Pfam" id="PF02221">
    <property type="entry name" value="E1_DerP2_DerF2"/>
    <property type="match status" value="1"/>
</dbReference>
<evidence type="ECO:0000256" key="3">
    <source>
        <dbReference type="ARBA" id="ARBA00022525"/>
    </source>
</evidence>
<keyword evidence="4" id="KW-0732">Signal</keyword>
<dbReference type="EMBL" id="UFQT01000065">
    <property type="protein sequence ID" value="SSX19318.1"/>
    <property type="molecule type" value="Genomic_DNA"/>
</dbReference>
<gene>
    <name evidence="6" type="primary">CSON013231</name>
</gene>
<reference evidence="6" key="1">
    <citation type="submission" date="2018-07" db="EMBL/GenBank/DDBJ databases">
        <authorList>
            <person name="Quirk P.G."/>
            <person name="Krulwich T.A."/>
        </authorList>
    </citation>
    <scope>NUCLEOTIDE SEQUENCE</scope>
</reference>
<feature type="domain" description="MD-2-related lipid-recognition" evidence="5">
    <location>
        <begin position="21"/>
        <end position="149"/>
    </location>
</feature>
<dbReference type="InterPro" id="IPR003172">
    <property type="entry name" value="ML_dom"/>
</dbReference>
<protein>
    <submittedName>
        <fullName evidence="6">CSON013231 protein</fullName>
    </submittedName>
</protein>
<dbReference type="VEuPathDB" id="VectorBase:CSON013231"/>
<dbReference type="GO" id="GO:0005576">
    <property type="term" value="C:extracellular region"/>
    <property type="evidence" value="ECO:0007669"/>
    <property type="project" value="UniProtKB-SubCell"/>
</dbReference>
<organism evidence="6">
    <name type="scientific">Culicoides sonorensis</name>
    <name type="common">Biting midge</name>
    <dbReference type="NCBI Taxonomy" id="179676"/>
    <lineage>
        <taxon>Eukaryota</taxon>
        <taxon>Metazoa</taxon>
        <taxon>Ecdysozoa</taxon>
        <taxon>Arthropoda</taxon>
        <taxon>Hexapoda</taxon>
        <taxon>Insecta</taxon>
        <taxon>Pterygota</taxon>
        <taxon>Neoptera</taxon>
        <taxon>Endopterygota</taxon>
        <taxon>Diptera</taxon>
        <taxon>Nematocera</taxon>
        <taxon>Chironomoidea</taxon>
        <taxon>Ceratopogonidae</taxon>
        <taxon>Ceratopogoninae</taxon>
        <taxon>Culicoides</taxon>
        <taxon>Monoculicoides</taxon>
    </lineage>
</organism>
<dbReference type="SUPFAM" id="SSF81296">
    <property type="entry name" value="E set domains"/>
    <property type="match status" value="1"/>
</dbReference>
<comment type="subcellular location">
    <subcellularLocation>
        <location evidence="1">Secreted</location>
    </subcellularLocation>
</comment>
<comment type="similarity">
    <text evidence="2">Belongs to the NPC2 family.</text>
</comment>
<sequence length="153" mass="16969">MIRLLIALILPAVALAATEGLTPCPNGEPMPNEVQIENCVRVPCILPRGDYIRAVIDFTNPEYTETLTLKNEWREIASGITGEFPFPSNIRDACLNLLNTECPLYPSEDVAHNLTMPVLRIYPANLDLDLRIILKNDNSDAVMCFNVLARTSG</sequence>
<dbReference type="InterPro" id="IPR014756">
    <property type="entry name" value="Ig_E-set"/>
</dbReference>
<evidence type="ECO:0000256" key="4">
    <source>
        <dbReference type="SAM" id="SignalP"/>
    </source>
</evidence>
<evidence type="ECO:0000313" key="6">
    <source>
        <dbReference type="EMBL" id="SSX19318.1"/>
    </source>
</evidence>
<dbReference type="FunFam" id="2.60.40.770:FF:000001">
    <property type="entry name" value="NPC intracellular cholesterol transporter 2"/>
    <property type="match status" value="1"/>
</dbReference>
<dbReference type="AlphaFoldDB" id="A0A336M030"/>
<dbReference type="SMART" id="SM00737">
    <property type="entry name" value="ML"/>
    <property type="match status" value="1"/>
</dbReference>